<name>A0AA37WTB1_9HYPH</name>
<reference evidence="2" key="1">
    <citation type="journal article" date="2019" name="Int. J. Syst. Evol. Microbiol.">
        <title>The Global Catalogue of Microorganisms (GCM) 10K type strain sequencing project: providing services to taxonomists for standard genome sequencing and annotation.</title>
        <authorList>
            <consortium name="The Broad Institute Genomics Platform"/>
            <consortium name="The Broad Institute Genome Sequencing Center for Infectious Disease"/>
            <person name="Wu L."/>
            <person name="Ma J."/>
        </authorList>
    </citation>
    <scope>NUCLEOTIDE SEQUENCE [LARGE SCALE GENOMIC DNA]</scope>
    <source>
        <strain evidence="2">NBRC 103632</strain>
    </source>
</reference>
<dbReference type="Proteomes" id="UP001157440">
    <property type="component" value="Unassembled WGS sequence"/>
</dbReference>
<keyword evidence="2" id="KW-1185">Reference proteome</keyword>
<organism evidence="1 2">
    <name type="scientific">Methylobacterium tardum</name>
    <dbReference type="NCBI Taxonomy" id="374432"/>
    <lineage>
        <taxon>Bacteria</taxon>
        <taxon>Pseudomonadati</taxon>
        <taxon>Pseudomonadota</taxon>
        <taxon>Alphaproteobacteria</taxon>
        <taxon>Hyphomicrobiales</taxon>
        <taxon>Methylobacteriaceae</taxon>
        <taxon>Methylobacterium</taxon>
    </lineage>
</organism>
<dbReference type="EMBL" id="BSPL01000019">
    <property type="protein sequence ID" value="GLS72071.1"/>
    <property type="molecule type" value="Genomic_DNA"/>
</dbReference>
<comment type="caution">
    <text evidence="1">The sequence shown here is derived from an EMBL/GenBank/DDBJ whole genome shotgun (WGS) entry which is preliminary data.</text>
</comment>
<evidence type="ECO:0000313" key="2">
    <source>
        <dbReference type="Proteomes" id="UP001157440"/>
    </source>
</evidence>
<sequence>MVSGMRFALAQGVTLAATLLSIAAARFLTNAGFEHAARDCFLAAGYATAITLLVAR</sequence>
<accession>A0AA37WTB1</accession>
<protein>
    <submittedName>
        <fullName evidence="1">Uncharacterized protein</fullName>
    </submittedName>
</protein>
<gene>
    <name evidence="1" type="ORF">GCM10007890_40840</name>
</gene>
<proteinExistence type="predicted"/>
<evidence type="ECO:0000313" key="1">
    <source>
        <dbReference type="EMBL" id="GLS72071.1"/>
    </source>
</evidence>
<dbReference type="AlphaFoldDB" id="A0AA37WTB1"/>